<dbReference type="Gene3D" id="3.40.50.1100">
    <property type="match status" value="2"/>
</dbReference>
<evidence type="ECO:0000256" key="2">
    <source>
        <dbReference type="ARBA" id="ARBA00007103"/>
    </source>
</evidence>
<dbReference type="FunFam" id="3.40.50.1100:FF:000003">
    <property type="entry name" value="Cystathionine beta-synthase"/>
    <property type="match status" value="1"/>
</dbReference>
<evidence type="ECO:0000256" key="4">
    <source>
        <dbReference type="SAM" id="SignalP"/>
    </source>
</evidence>
<dbReference type="GO" id="GO:0006535">
    <property type="term" value="P:cysteine biosynthetic process from serine"/>
    <property type="evidence" value="ECO:0007669"/>
    <property type="project" value="InterPro"/>
</dbReference>
<dbReference type="PROSITE" id="PS00901">
    <property type="entry name" value="CYS_SYNTHASE"/>
    <property type="match status" value="1"/>
</dbReference>
<evidence type="ECO:0000256" key="1">
    <source>
        <dbReference type="ARBA" id="ARBA00001933"/>
    </source>
</evidence>
<dbReference type="InterPro" id="IPR036052">
    <property type="entry name" value="TrpB-like_PALP_sf"/>
</dbReference>
<dbReference type="InterPro" id="IPR001216">
    <property type="entry name" value="P-phosphate_BS"/>
</dbReference>
<keyword evidence="4" id="KW-0732">Signal</keyword>
<dbReference type="Pfam" id="PF00291">
    <property type="entry name" value="PALP"/>
    <property type="match status" value="1"/>
</dbReference>
<protein>
    <recommendedName>
        <fullName evidence="5">Tryptophan synthase beta chain-like PALP domain-containing protein</fullName>
    </recommendedName>
</protein>
<feature type="chain" id="PRO_5031309449" description="Tryptophan synthase beta chain-like PALP domain-containing protein" evidence="4">
    <location>
        <begin position="24"/>
        <end position="427"/>
    </location>
</feature>
<organism evidence="6">
    <name type="scientific">Proboscia inermis</name>
    <dbReference type="NCBI Taxonomy" id="420281"/>
    <lineage>
        <taxon>Eukaryota</taxon>
        <taxon>Sar</taxon>
        <taxon>Stramenopiles</taxon>
        <taxon>Ochrophyta</taxon>
        <taxon>Bacillariophyta</taxon>
        <taxon>Coscinodiscophyceae</taxon>
        <taxon>Rhizosoleniophycidae</taxon>
        <taxon>Rhizosoleniales</taxon>
        <taxon>Rhizosoleniaceae</taxon>
        <taxon>Proboscia</taxon>
    </lineage>
</organism>
<reference evidence="6" key="1">
    <citation type="submission" date="2021-01" db="EMBL/GenBank/DDBJ databases">
        <authorList>
            <person name="Corre E."/>
            <person name="Pelletier E."/>
            <person name="Niang G."/>
            <person name="Scheremetjew M."/>
            <person name="Finn R."/>
            <person name="Kale V."/>
            <person name="Holt S."/>
            <person name="Cochrane G."/>
            <person name="Meng A."/>
            <person name="Brown T."/>
            <person name="Cohen L."/>
        </authorList>
    </citation>
    <scope>NUCLEOTIDE SEQUENCE</scope>
    <source>
        <strain evidence="6">CCAP1064/1</strain>
    </source>
</reference>
<name>A0A7S0C1C0_9STRA</name>
<comment type="cofactor">
    <cofactor evidence="1">
        <name>pyridoxal 5'-phosphate</name>
        <dbReference type="ChEBI" id="CHEBI:597326"/>
    </cofactor>
</comment>
<accession>A0A7S0C1C0</accession>
<gene>
    <name evidence="6" type="ORF">PINE0816_LOCUS5737</name>
</gene>
<dbReference type="CDD" id="cd01561">
    <property type="entry name" value="CBS_like"/>
    <property type="match status" value="1"/>
</dbReference>
<dbReference type="InterPro" id="IPR050214">
    <property type="entry name" value="Cys_Synth/Cystath_Beta-Synth"/>
</dbReference>
<dbReference type="AlphaFoldDB" id="A0A7S0C1C0"/>
<dbReference type="InterPro" id="IPR001926">
    <property type="entry name" value="TrpB-like_PALP"/>
</dbReference>
<feature type="signal peptide" evidence="4">
    <location>
        <begin position="1"/>
        <end position="23"/>
    </location>
</feature>
<keyword evidence="3" id="KW-0663">Pyridoxal phosphate</keyword>
<dbReference type="EMBL" id="HBEL01012024">
    <property type="protein sequence ID" value="CAD8409614.1"/>
    <property type="molecule type" value="Transcribed_RNA"/>
</dbReference>
<feature type="domain" description="Tryptophan synthase beta chain-like PALP" evidence="5">
    <location>
        <begin position="90"/>
        <end position="386"/>
    </location>
</feature>
<sequence>MCNLSMGSTGFLILNFLTLRTKSLQTIPRNHGAATMAPQNNFDKEDIYVDMPAGVNPNELNMIHATSKQARSWQAVRTAVTDGPVESNTLIGGTPMIDLSSLLSLKKDVKIYAKCEYMNPSGSIKDRIAGFILQAAIDSGELKKGMTVVAATSGNTGAAIAMACALRGYDYVVITNEKCSIEKIDSMKAYGGTVLVAKAGLPADHPESYENIELAMVSKDPKKYFGVNQYGNQNNSLAYSRTLGPEIYSQTKGSITHFVAGSSTGGTLTGTARFLKTMNPEIKAVLADPKGSVLWDNFVNGVPEDQLKVGKWEIEGVGKDSIPGVLSWDVVDGAQNGDDASSFYTCREVAEKCGILIGGSSGLNLHAASVLSGKIEKGLIVTVLPDSGIKYLSKIFNDKWMDQKGFTGNEKKAEDGEIFWKSSIKKL</sequence>
<proteinExistence type="inferred from homology"/>
<evidence type="ECO:0000259" key="5">
    <source>
        <dbReference type="Pfam" id="PF00291"/>
    </source>
</evidence>
<evidence type="ECO:0000313" key="6">
    <source>
        <dbReference type="EMBL" id="CAD8409614.1"/>
    </source>
</evidence>
<evidence type="ECO:0000256" key="3">
    <source>
        <dbReference type="ARBA" id="ARBA00022898"/>
    </source>
</evidence>
<comment type="similarity">
    <text evidence="2">Belongs to the cysteine synthase/cystathionine beta-synthase family.</text>
</comment>
<dbReference type="SUPFAM" id="SSF53686">
    <property type="entry name" value="Tryptophan synthase beta subunit-like PLP-dependent enzymes"/>
    <property type="match status" value="1"/>
</dbReference>
<dbReference type="PANTHER" id="PTHR10314">
    <property type="entry name" value="CYSTATHIONINE BETA-SYNTHASE"/>
    <property type="match status" value="1"/>
</dbReference>